<dbReference type="PANTHER" id="PTHR43356">
    <property type="entry name" value="PHOSPHATE ACETYLTRANSFERASE"/>
    <property type="match status" value="1"/>
</dbReference>
<dbReference type="EC" id="2.3.1.8" evidence="6"/>
<keyword evidence="7" id="KW-1185">Reference proteome</keyword>
<evidence type="ECO:0000256" key="4">
    <source>
        <dbReference type="ARBA" id="ARBA00023315"/>
    </source>
</evidence>
<proteinExistence type="inferred from homology"/>
<dbReference type="InterPro" id="IPR042112">
    <property type="entry name" value="P_AcTrfase_dom2"/>
</dbReference>
<gene>
    <name evidence="6" type="primary">pta</name>
    <name evidence="6" type="ORF">NCTC10168_00389</name>
</gene>
<evidence type="ECO:0000256" key="2">
    <source>
        <dbReference type="ARBA" id="ARBA00005656"/>
    </source>
</evidence>
<dbReference type="AlphaFoldDB" id="A0A449B4E4"/>
<dbReference type="InterPro" id="IPR012147">
    <property type="entry name" value="P_Ac_Bu_trans"/>
</dbReference>
<dbReference type="RefSeq" id="WP_129646583.1">
    <property type="nucleotide sequence ID" value="NZ_LR215037.1"/>
</dbReference>
<dbReference type="InterPro" id="IPR042113">
    <property type="entry name" value="P_AcTrfase_dom1"/>
</dbReference>
<evidence type="ECO:0000313" key="7">
    <source>
        <dbReference type="Proteomes" id="UP000290243"/>
    </source>
</evidence>
<evidence type="ECO:0000256" key="3">
    <source>
        <dbReference type="ARBA" id="ARBA00022679"/>
    </source>
</evidence>
<comment type="catalytic activity">
    <reaction evidence="1">
        <text>acetyl-CoA + phosphate = acetyl phosphate + CoA</text>
        <dbReference type="Rhea" id="RHEA:19521"/>
        <dbReference type="ChEBI" id="CHEBI:22191"/>
        <dbReference type="ChEBI" id="CHEBI:43474"/>
        <dbReference type="ChEBI" id="CHEBI:57287"/>
        <dbReference type="ChEBI" id="CHEBI:57288"/>
        <dbReference type="EC" id="2.3.1.8"/>
    </reaction>
</comment>
<evidence type="ECO:0000259" key="5">
    <source>
        <dbReference type="Pfam" id="PF01515"/>
    </source>
</evidence>
<dbReference type="Pfam" id="PF01515">
    <property type="entry name" value="PTA_PTB"/>
    <property type="match status" value="1"/>
</dbReference>
<protein>
    <submittedName>
        <fullName evidence="6">Phosphate acetyltransferase(Phosphotransacetylase)</fullName>
        <ecNumber evidence="6">2.3.1.8</ecNumber>
    </submittedName>
</protein>
<evidence type="ECO:0000256" key="1">
    <source>
        <dbReference type="ARBA" id="ARBA00000705"/>
    </source>
</evidence>
<dbReference type="InterPro" id="IPR002505">
    <property type="entry name" value="PTA_PTB"/>
</dbReference>
<dbReference type="PIRSF" id="PIRSF000428">
    <property type="entry name" value="P_Ac_trans"/>
    <property type="match status" value="1"/>
</dbReference>
<dbReference type="NCBIfam" id="NF007233">
    <property type="entry name" value="PRK09653.1"/>
    <property type="match status" value="1"/>
</dbReference>
<dbReference type="OrthoDB" id="9805787at2"/>
<dbReference type="InterPro" id="IPR050500">
    <property type="entry name" value="Phos_Acetyltrans/Butyryltrans"/>
</dbReference>
<dbReference type="Proteomes" id="UP000290243">
    <property type="component" value="Chromosome"/>
</dbReference>
<organism evidence="6 7">
    <name type="scientific">Mycoplasmopsis maculosa</name>
    <dbReference type="NCBI Taxonomy" id="114885"/>
    <lineage>
        <taxon>Bacteria</taxon>
        <taxon>Bacillati</taxon>
        <taxon>Mycoplasmatota</taxon>
        <taxon>Mycoplasmoidales</taxon>
        <taxon>Metamycoplasmataceae</taxon>
        <taxon>Mycoplasmopsis</taxon>
    </lineage>
</organism>
<dbReference type="EMBL" id="LR215037">
    <property type="protein sequence ID" value="VEU75467.1"/>
    <property type="molecule type" value="Genomic_DNA"/>
</dbReference>
<accession>A0A449B4E4</accession>
<keyword evidence="3 6" id="KW-0808">Transferase</keyword>
<feature type="domain" description="Phosphate acetyl/butaryl transferase" evidence="5">
    <location>
        <begin position="14"/>
        <end position="310"/>
    </location>
</feature>
<reference evidence="6 7" key="1">
    <citation type="submission" date="2019-01" db="EMBL/GenBank/DDBJ databases">
        <authorList>
            <consortium name="Pathogen Informatics"/>
        </authorList>
    </citation>
    <scope>NUCLEOTIDE SEQUENCE [LARGE SCALE GENOMIC DNA]</scope>
    <source>
        <strain evidence="6 7">NCTC10168</strain>
    </source>
</reference>
<dbReference type="Gene3D" id="3.40.50.10750">
    <property type="entry name" value="Isocitrate/Isopropylmalate dehydrogenase-like"/>
    <property type="match status" value="1"/>
</dbReference>
<name>A0A449B4E4_9BACT</name>
<dbReference type="SUPFAM" id="SSF53659">
    <property type="entry name" value="Isocitrate/Isopropylmalate dehydrogenase-like"/>
    <property type="match status" value="1"/>
</dbReference>
<keyword evidence="4 6" id="KW-0012">Acyltransferase</keyword>
<evidence type="ECO:0000313" key="6">
    <source>
        <dbReference type="EMBL" id="VEU75467.1"/>
    </source>
</evidence>
<dbReference type="GO" id="GO:0008959">
    <property type="term" value="F:phosphate acetyltransferase activity"/>
    <property type="evidence" value="ECO:0007669"/>
    <property type="project" value="UniProtKB-EC"/>
</dbReference>
<dbReference type="PANTHER" id="PTHR43356:SF3">
    <property type="entry name" value="PHOSPHATE ACETYLTRANSFERASE"/>
    <property type="match status" value="1"/>
</dbReference>
<dbReference type="Gene3D" id="3.40.50.10950">
    <property type="match status" value="1"/>
</dbReference>
<comment type="similarity">
    <text evidence="2">Belongs to the phosphate acetyltransferase and butyryltransferase family.</text>
</comment>
<sequence length="316" mass="34967">MNFKTLLNNEVSKLTRRRILIIDGDDKRAIDAAKELEKYSNLEIILLTEKNENINTKAQVLNMFANEEKIEELANKYFELRKGKEDIETSRKVLRTRPFYAMMLLANNEIDGVVGGLNYSTADILRAAFKAIGPKKGIKTISSVMIMHKEEMTYFFTDISVNPKPELENLVDIAKNASDFAKSFNVNPKVAFLSFSTSGSAKTDETIKVSEAAKLFNESNEGIKAIGEVQFDTAISENVRKAKYSGESFGGEANIFVFPDLNAGNIGYKIAQRLGNFGAIGPIITGVNKPVNDLSRGSTVEDVVNTVLITSLQSKK</sequence>
<dbReference type="KEGG" id="mmau:NCTC10168_00389"/>